<sequence length="112" mass="12496">MVELGAILLLLCGAASIAYVYVITFRDDLPATVVGAFAFEKTTAFFSEYYEKPWTRCTPYLIGLGVGYLLASRRKPKLHWVIAMFVWVIATGVALLSLYGPHGYIKGADNWR</sequence>
<feature type="transmembrane region" description="Helical" evidence="1">
    <location>
        <begin position="78"/>
        <end position="99"/>
    </location>
</feature>
<dbReference type="PANTHER" id="PTHR11161">
    <property type="entry name" value="O-ACYLTRANSFERASE"/>
    <property type="match status" value="1"/>
</dbReference>
<keyword evidence="3" id="KW-1185">Reference proteome</keyword>
<name>A0A3P7IK07_STRVU</name>
<dbReference type="AlphaFoldDB" id="A0A3P7IK07"/>
<dbReference type="Proteomes" id="UP000270094">
    <property type="component" value="Unassembled WGS sequence"/>
</dbReference>
<organism evidence="2 3">
    <name type="scientific">Strongylus vulgaris</name>
    <name type="common">Blood worm</name>
    <dbReference type="NCBI Taxonomy" id="40348"/>
    <lineage>
        <taxon>Eukaryota</taxon>
        <taxon>Metazoa</taxon>
        <taxon>Ecdysozoa</taxon>
        <taxon>Nematoda</taxon>
        <taxon>Chromadorea</taxon>
        <taxon>Rhabditida</taxon>
        <taxon>Rhabditina</taxon>
        <taxon>Rhabditomorpha</taxon>
        <taxon>Strongyloidea</taxon>
        <taxon>Strongylidae</taxon>
        <taxon>Strongylus</taxon>
    </lineage>
</organism>
<reference evidence="2 3" key="1">
    <citation type="submission" date="2018-11" db="EMBL/GenBank/DDBJ databases">
        <authorList>
            <consortium name="Pathogen Informatics"/>
        </authorList>
    </citation>
    <scope>NUCLEOTIDE SEQUENCE [LARGE SCALE GENOMIC DNA]</scope>
</reference>
<evidence type="ECO:0000313" key="3">
    <source>
        <dbReference type="Proteomes" id="UP000270094"/>
    </source>
</evidence>
<evidence type="ECO:0000313" key="2">
    <source>
        <dbReference type="EMBL" id="VDM73521.1"/>
    </source>
</evidence>
<dbReference type="PANTHER" id="PTHR11161:SF0">
    <property type="entry name" value="O-ACYLTRANSFERASE LIKE PROTEIN"/>
    <property type="match status" value="1"/>
</dbReference>
<dbReference type="OrthoDB" id="207378at2759"/>
<dbReference type="EMBL" id="UYYB01031148">
    <property type="protein sequence ID" value="VDM73521.1"/>
    <property type="molecule type" value="Genomic_DNA"/>
</dbReference>
<keyword evidence="1" id="KW-0812">Transmembrane</keyword>
<evidence type="ECO:0000256" key="1">
    <source>
        <dbReference type="SAM" id="Phobius"/>
    </source>
</evidence>
<gene>
    <name evidence="2" type="ORF">SVUK_LOCUS8519</name>
</gene>
<accession>A0A3P7IK07</accession>
<dbReference type="InterPro" id="IPR052728">
    <property type="entry name" value="O2_lipid_transport_reg"/>
</dbReference>
<keyword evidence="1" id="KW-0472">Membrane</keyword>
<protein>
    <submittedName>
        <fullName evidence="2">Uncharacterized protein</fullName>
    </submittedName>
</protein>
<proteinExistence type="predicted"/>
<keyword evidence="1" id="KW-1133">Transmembrane helix</keyword>